<dbReference type="GO" id="GO:0004322">
    <property type="term" value="F:ferroxidase activity"/>
    <property type="evidence" value="ECO:0007669"/>
    <property type="project" value="UniProtKB-EC"/>
</dbReference>
<dbReference type="SUPFAM" id="SSF47240">
    <property type="entry name" value="Ferritin-like"/>
    <property type="match status" value="1"/>
</dbReference>
<dbReference type="RefSeq" id="WP_036123999.1">
    <property type="nucleotide sequence ID" value="NZ_BMET01000003.1"/>
</dbReference>
<keyword evidence="4 5" id="KW-0479">Metal-binding</keyword>
<dbReference type="EMBL" id="JPFK01000009">
    <property type="protein sequence ID" value="KFB00212.1"/>
    <property type="molecule type" value="Genomic_DNA"/>
</dbReference>
<feature type="binding site" evidence="5">
    <location>
        <position position="130"/>
    </location>
    <ligand>
        <name>Fe cation</name>
        <dbReference type="ChEBI" id="CHEBI:24875"/>
        <label>2</label>
    </ligand>
</feature>
<comment type="caution">
    <text evidence="7">The sequence shown here is derived from an EMBL/GenBank/DDBJ whole genome shotgun (WGS) entry which is preliminary data.</text>
</comment>
<dbReference type="Pfam" id="PF00210">
    <property type="entry name" value="Ferritin"/>
    <property type="match status" value="1"/>
</dbReference>
<dbReference type="Gene3D" id="1.20.1260.10">
    <property type="match status" value="1"/>
</dbReference>
<keyword evidence="8" id="KW-1185">Reference proteome</keyword>
<keyword evidence="2 4" id="KW-0409">Iron storage</keyword>
<dbReference type="OrthoDB" id="5678283at2"/>
<name>A0A084THM6_9FLAO</name>
<feature type="binding site" evidence="5">
    <location>
        <position position="127"/>
    </location>
    <ligand>
        <name>Fe cation</name>
        <dbReference type="ChEBI" id="CHEBI:24875"/>
        <label>2</label>
    </ligand>
</feature>
<evidence type="ECO:0000256" key="2">
    <source>
        <dbReference type="ARBA" id="ARBA00022434"/>
    </source>
</evidence>
<dbReference type="InterPro" id="IPR012347">
    <property type="entry name" value="Ferritin-like"/>
</dbReference>
<dbReference type="InterPro" id="IPR009078">
    <property type="entry name" value="Ferritin-like_SF"/>
</dbReference>
<feature type="binding site" evidence="5">
    <location>
        <position position="53"/>
    </location>
    <ligand>
        <name>Fe cation</name>
        <dbReference type="ChEBI" id="CHEBI:24875"/>
        <label>3</label>
    </ligand>
</feature>
<evidence type="ECO:0000256" key="4">
    <source>
        <dbReference type="PIRNR" id="PIRNR002560"/>
    </source>
</evidence>
<accession>A0A084THM6</accession>
<reference evidence="8" key="2">
    <citation type="submission" date="2014-07" db="EMBL/GenBank/DDBJ databases">
        <title>Genome sequence of Mangrovimonas yunxiaonensis.</title>
        <authorList>
            <person name="Li Y."/>
            <person name="Zheng T."/>
        </authorList>
    </citation>
    <scope>NUCLEOTIDE SEQUENCE [LARGE SCALE GENOMIC DNA]</scope>
    <source>
        <strain evidence="8">LY01</strain>
    </source>
</reference>
<keyword evidence="3 4" id="KW-0408">Iron</keyword>
<evidence type="ECO:0000313" key="7">
    <source>
        <dbReference type="EMBL" id="KFB00212.1"/>
    </source>
</evidence>
<dbReference type="GO" id="GO:0006879">
    <property type="term" value="P:intracellular iron ion homeostasis"/>
    <property type="evidence" value="ECO:0007669"/>
    <property type="project" value="UniProtKB-KW"/>
</dbReference>
<evidence type="ECO:0000256" key="1">
    <source>
        <dbReference type="ARBA" id="ARBA00008093"/>
    </source>
</evidence>
<evidence type="ECO:0000259" key="6">
    <source>
        <dbReference type="Pfam" id="PF00210"/>
    </source>
</evidence>
<evidence type="ECO:0000313" key="8">
    <source>
        <dbReference type="Proteomes" id="UP000028521"/>
    </source>
</evidence>
<evidence type="ECO:0000256" key="5">
    <source>
        <dbReference type="PIRSR" id="PIRSR002560-1"/>
    </source>
</evidence>
<dbReference type="InterPro" id="IPR008331">
    <property type="entry name" value="Ferritin_DPS_dom"/>
</dbReference>
<gene>
    <name evidence="7" type="ORF">IA57_12360</name>
</gene>
<dbReference type="PRINTS" id="PR00601">
    <property type="entry name" value="BACFERRITIN"/>
</dbReference>
<dbReference type="GO" id="GO:0008199">
    <property type="term" value="F:ferric iron binding"/>
    <property type="evidence" value="ECO:0007669"/>
    <property type="project" value="InterPro"/>
</dbReference>
<dbReference type="EC" id="1.16.3.1" evidence="4"/>
<dbReference type="Proteomes" id="UP000028521">
    <property type="component" value="Unassembled WGS sequence"/>
</dbReference>
<reference evidence="7 8" key="1">
    <citation type="journal article" date="2014" name="Genome Announc.">
        <title>Draft Genome Sequence of the Algicidal Bacterium Mangrovimonas yunxiaonensis Strain LY01.</title>
        <authorList>
            <person name="Li Y."/>
            <person name="Zhu H."/>
            <person name="Li C."/>
            <person name="Zhang H."/>
            <person name="Chen Z."/>
            <person name="Zheng W."/>
            <person name="Xu H."/>
            <person name="Zheng T."/>
        </authorList>
    </citation>
    <scope>NUCLEOTIDE SEQUENCE [LARGE SCALE GENOMIC DNA]</scope>
    <source>
        <strain evidence="7 8">LY01</strain>
    </source>
</reference>
<feature type="binding site" evidence="5">
    <location>
        <position position="54"/>
    </location>
    <ligand>
        <name>Fe cation</name>
        <dbReference type="ChEBI" id="CHEBI:24875"/>
        <label>1</label>
    </ligand>
</feature>
<dbReference type="InterPro" id="IPR002024">
    <property type="entry name" value="Bacterioferritin"/>
</dbReference>
<feature type="domain" description="Ferritin/DPS" evidence="6">
    <location>
        <begin position="11"/>
        <end position="143"/>
    </location>
</feature>
<evidence type="ECO:0000256" key="3">
    <source>
        <dbReference type="ARBA" id="ARBA00023004"/>
    </source>
</evidence>
<dbReference type="STRING" id="1197477.IA57_12360"/>
<feature type="binding site" evidence="5">
    <location>
        <position position="127"/>
    </location>
    <ligand>
        <name>Fe cation</name>
        <dbReference type="ChEBI" id="CHEBI:24875"/>
        <label>1</label>
    </ligand>
</feature>
<protein>
    <recommendedName>
        <fullName evidence="4">Bacterioferritin</fullName>
        <ecNumber evidence="4">1.16.3.1</ecNumber>
    </recommendedName>
</protein>
<sequence length="154" mass="17864">MATTLINDKSIKILQDIVSGLICSSKQHFLHSIINRKKGFVKLADRMLEEYNEETTTIAKFTARLLELGNVPKVESLNIEVLYEVQEQFKMELEEQIKGMDWLNKVLPQIKGDKVTEQLLTSYLQDENKHLSWLKQQVSLIETIGLQNYLSRQL</sequence>
<dbReference type="AlphaFoldDB" id="A0A084THM6"/>
<dbReference type="eggNOG" id="COG2193">
    <property type="taxonomic scope" value="Bacteria"/>
</dbReference>
<comment type="similarity">
    <text evidence="1 4">Belongs to the bacterioferritin family.</text>
</comment>
<feature type="binding site" evidence="5">
    <location>
        <position position="54"/>
    </location>
    <ligand>
        <name>Fe cation</name>
        <dbReference type="ChEBI" id="CHEBI:24875"/>
        <label>2</label>
    </ligand>
</feature>
<comment type="catalytic activity">
    <reaction evidence="4">
        <text>4 Fe(2+) + O2 + 4 H(+) = 4 Fe(3+) + 2 H2O</text>
        <dbReference type="Rhea" id="RHEA:11148"/>
        <dbReference type="ChEBI" id="CHEBI:15377"/>
        <dbReference type="ChEBI" id="CHEBI:15378"/>
        <dbReference type="ChEBI" id="CHEBI:15379"/>
        <dbReference type="ChEBI" id="CHEBI:29033"/>
        <dbReference type="ChEBI" id="CHEBI:29034"/>
        <dbReference type="EC" id="1.16.3.1"/>
    </reaction>
</comment>
<organism evidence="7 8">
    <name type="scientific">Mangrovimonas yunxiaonensis</name>
    <dbReference type="NCBI Taxonomy" id="1197477"/>
    <lineage>
        <taxon>Bacteria</taxon>
        <taxon>Pseudomonadati</taxon>
        <taxon>Bacteroidota</taxon>
        <taxon>Flavobacteriia</taxon>
        <taxon>Flavobacteriales</taxon>
        <taxon>Flavobacteriaceae</taxon>
        <taxon>Mangrovimonas</taxon>
    </lineage>
</organism>
<proteinExistence type="inferred from homology"/>
<dbReference type="PIRSF" id="PIRSF002560">
    <property type="entry name" value="Bacterioferritin"/>
    <property type="match status" value="1"/>
</dbReference>
<dbReference type="GO" id="GO:0006826">
    <property type="term" value="P:iron ion transport"/>
    <property type="evidence" value="ECO:0007669"/>
    <property type="project" value="InterPro"/>
</dbReference>
<comment type="function">
    <text evidence="4">Iron-storage protein, whose ferroxidase center binds Fe(2+), oxidizes it using dioxygen to Fe(3+), and participates in the subsequent Fe(3+) oxide mineral core formation within the central cavity of the BFR protein shell.</text>
</comment>